<organism evidence="2">
    <name type="scientific">marine sediment metagenome</name>
    <dbReference type="NCBI Taxonomy" id="412755"/>
    <lineage>
        <taxon>unclassified sequences</taxon>
        <taxon>metagenomes</taxon>
        <taxon>ecological metagenomes</taxon>
    </lineage>
</organism>
<dbReference type="InterPro" id="IPR035986">
    <property type="entry name" value="PKD_dom_sf"/>
</dbReference>
<dbReference type="SUPFAM" id="SSF49299">
    <property type="entry name" value="PKD domain"/>
    <property type="match status" value="2"/>
</dbReference>
<feature type="domain" description="PKD" evidence="1">
    <location>
        <begin position="181"/>
        <end position="261"/>
    </location>
</feature>
<dbReference type="Gene3D" id="2.60.40.10">
    <property type="entry name" value="Immunoglobulins"/>
    <property type="match status" value="2"/>
</dbReference>
<dbReference type="SUPFAM" id="SSF51126">
    <property type="entry name" value="Pectin lyase-like"/>
    <property type="match status" value="1"/>
</dbReference>
<dbReference type="InterPro" id="IPR011050">
    <property type="entry name" value="Pectin_lyase_fold/virulence"/>
</dbReference>
<proteinExistence type="predicted"/>
<dbReference type="Pfam" id="PF05048">
    <property type="entry name" value="NosD"/>
    <property type="match status" value="1"/>
</dbReference>
<dbReference type="InterPro" id="IPR007742">
    <property type="entry name" value="NosD_dom"/>
</dbReference>
<dbReference type="PROSITE" id="PS50093">
    <property type="entry name" value="PKD"/>
    <property type="match status" value="2"/>
</dbReference>
<accession>X1TZI8</accession>
<protein>
    <recommendedName>
        <fullName evidence="1">PKD domain-containing protein</fullName>
    </recommendedName>
</protein>
<feature type="non-terminal residue" evidence="2">
    <location>
        <position position="278"/>
    </location>
</feature>
<name>X1TZI8_9ZZZZ</name>
<dbReference type="SMART" id="SM00089">
    <property type="entry name" value="PKD"/>
    <property type="match status" value="2"/>
</dbReference>
<feature type="non-terminal residue" evidence="2">
    <location>
        <position position="1"/>
    </location>
</feature>
<dbReference type="CDD" id="cd00146">
    <property type="entry name" value="PKD"/>
    <property type="match status" value="2"/>
</dbReference>
<evidence type="ECO:0000313" key="2">
    <source>
        <dbReference type="EMBL" id="GAI96791.1"/>
    </source>
</evidence>
<dbReference type="InterPro" id="IPR022441">
    <property type="entry name" value="Para_beta_helix_rpt-2"/>
</dbReference>
<dbReference type="AlphaFoldDB" id="X1TZI8"/>
<dbReference type="EMBL" id="BARW01018253">
    <property type="protein sequence ID" value="GAI96791.1"/>
    <property type="molecule type" value="Genomic_DNA"/>
</dbReference>
<sequence length="278" mass="30717">GMRLSSSSNNTIKDNTIRDTDYGIYLGDSTNNTIYHNNFINNTQHAYETKNNTWDNGYSSGGNYWDDYNGEDTVYNITGGTSQDRYPLMTYINELPAPDFTYLPPVPTTQDTIQFIDESVDSDGYIASWSWNFGDGNTSNQKNPTHRYTDNGMYTVTLKVTDDLGVTANKSHGITVLNVGPTADLNHDPAVPTDLQNVSFTDESVDLDGYIASWSWDFGDGNISSLKNPFHTYGDDGVYDVTLNVVDDDGASAVIQKQITVLNVAPSADFAYNPRPPT</sequence>
<dbReference type="InterPro" id="IPR006626">
    <property type="entry name" value="PbH1"/>
</dbReference>
<evidence type="ECO:0000259" key="1">
    <source>
        <dbReference type="PROSITE" id="PS50093"/>
    </source>
</evidence>
<dbReference type="InterPro" id="IPR012334">
    <property type="entry name" value="Pectin_lyas_fold"/>
</dbReference>
<reference evidence="2" key="1">
    <citation type="journal article" date="2014" name="Front. Microbiol.">
        <title>High frequency of phylogenetically diverse reductive dehalogenase-homologous genes in deep subseafloor sedimentary metagenomes.</title>
        <authorList>
            <person name="Kawai M."/>
            <person name="Futagami T."/>
            <person name="Toyoda A."/>
            <person name="Takaki Y."/>
            <person name="Nishi S."/>
            <person name="Hori S."/>
            <person name="Arai W."/>
            <person name="Tsubouchi T."/>
            <person name="Morono Y."/>
            <person name="Uchiyama I."/>
            <person name="Ito T."/>
            <person name="Fujiyama A."/>
            <person name="Inagaki F."/>
            <person name="Takami H."/>
        </authorList>
    </citation>
    <scope>NUCLEOTIDE SEQUENCE</scope>
    <source>
        <strain evidence="2">Expedition CK06-06</strain>
    </source>
</reference>
<dbReference type="InterPro" id="IPR022409">
    <property type="entry name" value="PKD/Chitinase_dom"/>
</dbReference>
<dbReference type="Pfam" id="PF18911">
    <property type="entry name" value="PKD_4"/>
    <property type="match status" value="2"/>
</dbReference>
<comment type="caution">
    <text evidence="2">The sequence shown here is derived from an EMBL/GenBank/DDBJ whole genome shotgun (WGS) entry which is preliminary data.</text>
</comment>
<gene>
    <name evidence="2" type="ORF">S12H4_31294</name>
</gene>
<dbReference type="NCBIfam" id="TIGR03804">
    <property type="entry name" value="para_beta_helix"/>
    <property type="match status" value="1"/>
</dbReference>
<dbReference type="Gene3D" id="2.160.20.10">
    <property type="entry name" value="Single-stranded right-handed beta-helix, Pectin lyase-like"/>
    <property type="match status" value="1"/>
</dbReference>
<dbReference type="SMART" id="SM00710">
    <property type="entry name" value="PbH1"/>
    <property type="match status" value="2"/>
</dbReference>
<feature type="domain" description="PKD" evidence="1">
    <location>
        <begin position="96"/>
        <end position="176"/>
    </location>
</feature>
<dbReference type="InterPro" id="IPR000601">
    <property type="entry name" value="PKD_dom"/>
</dbReference>
<dbReference type="InterPro" id="IPR013783">
    <property type="entry name" value="Ig-like_fold"/>
</dbReference>